<dbReference type="GO" id="GO:0008233">
    <property type="term" value="F:peptidase activity"/>
    <property type="evidence" value="ECO:0007669"/>
    <property type="project" value="InterPro"/>
</dbReference>
<proteinExistence type="predicted"/>
<sequence length="270" mass="28235">MTLMPRGARRWRRYAWLGTLLVLGGLYALVLITLVRTENPNLVPSVILLGATVVPVSFLVFAEGRSGRWQVSPAVLAGTAFIGGVIGVVVAGWLEWDALRSLGTLPMLFVAVIEETAKLVVPVIILVATLSSGRRDPADGLVIGVASGVGFAALETMGYAFTALLSSKGGIGAVEQTLFLRGVLAPAGHIAWTGLTAGALWALAARPGGRRLAVFAGTFAGAIALHTLWDSIGAVLAYAVLGLVSVGWLLIAMRRYRTFATAVDRAPAVH</sequence>
<evidence type="ECO:0000313" key="2">
    <source>
        <dbReference type="EMBL" id="MDQ0370458.1"/>
    </source>
</evidence>
<feature type="transmembrane region" description="Helical" evidence="1">
    <location>
        <begin position="212"/>
        <end position="229"/>
    </location>
</feature>
<dbReference type="Pfam" id="PF13367">
    <property type="entry name" value="PrsW-protease"/>
    <property type="match status" value="1"/>
</dbReference>
<organism evidence="2 3">
    <name type="scientific">Catenuloplanes indicus</name>
    <dbReference type="NCBI Taxonomy" id="137267"/>
    <lineage>
        <taxon>Bacteria</taxon>
        <taxon>Bacillati</taxon>
        <taxon>Actinomycetota</taxon>
        <taxon>Actinomycetes</taxon>
        <taxon>Micromonosporales</taxon>
        <taxon>Micromonosporaceae</taxon>
        <taxon>Catenuloplanes</taxon>
    </lineage>
</organism>
<reference evidence="2 3" key="1">
    <citation type="submission" date="2023-07" db="EMBL/GenBank/DDBJ databases">
        <title>Sequencing the genomes of 1000 actinobacteria strains.</title>
        <authorList>
            <person name="Klenk H.-P."/>
        </authorList>
    </citation>
    <scope>NUCLEOTIDE SEQUENCE [LARGE SCALE GENOMIC DNA]</scope>
    <source>
        <strain evidence="2 3">DSM 44709</strain>
    </source>
</reference>
<dbReference type="PANTHER" id="PTHR36844:SF1">
    <property type="entry name" value="PROTEASE PRSW"/>
    <property type="match status" value="1"/>
</dbReference>
<name>A0AAE4B3R1_9ACTN</name>
<feature type="transmembrane region" description="Helical" evidence="1">
    <location>
        <begin position="74"/>
        <end position="94"/>
    </location>
</feature>
<feature type="transmembrane region" description="Helical" evidence="1">
    <location>
        <begin position="235"/>
        <end position="253"/>
    </location>
</feature>
<dbReference type="EMBL" id="JAUSUZ010000001">
    <property type="protein sequence ID" value="MDQ0370458.1"/>
    <property type="molecule type" value="Genomic_DNA"/>
</dbReference>
<dbReference type="RefSeq" id="WP_307246439.1">
    <property type="nucleotide sequence ID" value="NZ_JAUSUZ010000001.1"/>
</dbReference>
<feature type="transmembrane region" description="Helical" evidence="1">
    <location>
        <begin position="42"/>
        <end position="62"/>
    </location>
</feature>
<gene>
    <name evidence="2" type="ORF">J2S42_007127</name>
</gene>
<keyword evidence="1" id="KW-1133">Transmembrane helix</keyword>
<feature type="transmembrane region" description="Helical" evidence="1">
    <location>
        <begin position="140"/>
        <end position="163"/>
    </location>
</feature>
<dbReference type="AlphaFoldDB" id="A0AAE4B3R1"/>
<protein>
    <submittedName>
        <fullName evidence="2">RsiW-degrading membrane proteinase PrsW (M82 family)</fullName>
    </submittedName>
</protein>
<keyword evidence="1" id="KW-0812">Transmembrane</keyword>
<keyword evidence="3" id="KW-1185">Reference proteome</keyword>
<keyword evidence="1" id="KW-0472">Membrane</keyword>
<comment type="caution">
    <text evidence="2">The sequence shown here is derived from an EMBL/GenBank/DDBJ whole genome shotgun (WGS) entry which is preliminary data.</text>
</comment>
<feature type="transmembrane region" description="Helical" evidence="1">
    <location>
        <begin position="106"/>
        <end position="128"/>
    </location>
</feature>
<dbReference type="PANTHER" id="PTHR36844">
    <property type="entry name" value="PROTEASE PRSW"/>
    <property type="match status" value="1"/>
</dbReference>
<dbReference type="InterPro" id="IPR026898">
    <property type="entry name" value="PrsW"/>
</dbReference>
<evidence type="ECO:0000256" key="1">
    <source>
        <dbReference type="SAM" id="Phobius"/>
    </source>
</evidence>
<dbReference type="Proteomes" id="UP001240236">
    <property type="component" value="Unassembled WGS sequence"/>
</dbReference>
<evidence type="ECO:0000313" key="3">
    <source>
        <dbReference type="Proteomes" id="UP001240236"/>
    </source>
</evidence>
<feature type="transmembrane region" description="Helical" evidence="1">
    <location>
        <begin position="183"/>
        <end position="205"/>
    </location>
</feature>
<accession>A0AAE4B3R1</accession>
<feature type="transmembrane region" description="Helical" evidence="1">
    <location>
        <begin position="14"/>
        <end position="36"/>
    </location>
</feature>